<dbReference type="RefSeq" id="WP_013008769.1">
    <property type="nucleotide sequence ID" value="NC_013939.1"/>
</dbReference>
<evidence type="ECO:0000313" key="8">
    <source>
        <dbReference type="Proteomes" id="UP000001520"/>
    </source>
</evidence>
<dbReference type="HOGENOM" id="CLU_043725_1_1_0"/>
<dbReference type="eggNOG" id="COG1703">
    <property type="taxonomic scope" value="Bacteria"/>
</dbReference>
<accession>D3P9Y4</accession>
<evidence type="ECO:0000256" key="1">
    <source>
        <dbReference type="ARBA" id="ARBA00009625"/>
    </source>
</evidence>
<dbReference type="InterPro" id="IPR005129">
    <property type="entry name" value="GTPase_ArgK"/>
</dbReference>
<sequence length="303" mass="33525">MLYEKVLEGDRRALARLIRFVDDRVSGYEEEVSRLLDKCGNAHFIGITGSPGAGKSTLTNEIIKHYRKLDKKVAVVAIDPTSPFSHGAILGDRIRMLDHANDENVFIRSVATRGHLGGLSSSAVEIAMVFDAAGYDIVIIETVGVGQDEVDIAYVADTCLVVSVPGLGDDIQAIKAGILEIGDIFVVNKADKDEAIRTVRDLELMIELSLKEGWKPPVVKTVATKGEGVSELIGFIQKHRESVPSKHFDRLYYIGKQYLLEHIEKKLLTYDKFLEYLQNIKDPYKIVKKNILNTIEIGGNNGS</sequence>
<feature type="domain" description="AAA+ ATPase" evidence="6">
    <location>
        <begin position="41"/>
        <end position="210"/>
    </location>
</feature>
<comment type="similarity">
    <text evidence="1">Belongs to the SIMIBI class G3E GTPase family. ArgK/MeaB subfamily.</text>
</comment>
<dbReference type="Pfam" id="PF03308">
    <property type="entry name" value="MeaB"/>
    <property type="match status" value="1"/>
</dbReference>
<evidence type="ECO:0000313" key="7">
    <source>
        <dbReference type="EMBL" id="BAI81524.1"/>
    </source>
</evidence>
<name>D3P9Y4_DEFDS</name>
<dbReference type="Gene3D" id="3.40.50.300">
    <property type="entry name" value="P-loop containing nucleotide triphosphate hydrolases"/>
    <property type="match status" value="1"/>
</dbReference>
<organism evidence="7 8">
    <name type="scientific">Deferribacter desulfuricans (strain DSM 14783 / JCM 11476 / NBRC 101012 / SSM1)</name>
    <dbReference type="NCBI Taxonomy" id="639282"/>
    <lineage>
        <taxon>Bacteria</taxon>
        <taxon>Pseudomonadati</taxon>
        <taxon>Deferribacterota</taxon>
        <taxon>Deferribacteres</taxon>
        <taxon>Deferribacterales</taxon>
        <taxon>Deferribacteraceae</taxon>
        <taxon>Deferribacter</taxon>
    </lineage>
</organism>
<dbReference type="KEGG" id="ddf:DEFDS_2075"/>
<evidence type="ECO:0000256" key="2">
    <source>
        <dbReference type="ARBA" id="ARBA00022741"/>
    </source>
</evidence>
<protein>
    <submittedName>
        <fullName evidence="7">LAO/AO transport system ATPase</fullName>
    </submittedName>
</protein>
<evidence type="ECO:0000256" key="5">
    <source>
        <dbReference type="ARBA" id="ARBA00023186"/>
    </source>
</evidence>
<dbReference type="PANTHER" id="PTHR43087">
    <property type="entry name" value="LYSINE/ARGININE/ORNITHINE TRANSPORT SYSTEM KINASE"/>
    <property type="match status" value="1"/>
</dbReference>
<dbReference type="InterPro" id="IPR027417">
    <property type="entry name" value="P-loop_NTPase"/>
</dbReference>
<dbReference type="PANTHER" id="PTHR43087:SF1">
    <property type="entry name" value="LAO_AO TRANSPORT SYSTEM ATPASE"/>
    <property type="match status" value="1"/>
</dbReference>
<dbReference type="NCBIfam" id="TIGR00750">
    <property type="entry name" value="lao"/>
    <property type="match status" value="1"/>
</dbReference>
<reference evidence="7 8" key="1">
    <citation type="journal article" date="2010" name="DNA Res.">
        <title>Bacterial lifestyle in a deep-sea hydrothermal vent chimney revealed by the genome sequence of the thermophilic bacterium Deferribacter desulfuricans SSM1.</title>
        <authorList>
            <person name="Takaki Y."/>
            <person name="Shimamura S."/>
            <person name="Nakagawa S."/>
            <person name="Fukuhara Y."/>
            <person name="Horikawa H."/>
            <person name="Ankai A."/>
            <person name="Harada T."/>
            <person name="Hosoyama A."/>
            <person name="Oguchi A."/>
            <person name="Fukui S."/>
            <person name="Fujita N."/>
            <person name="Takami H."/>
            <person name="Takai K."/>
        </authorList>
    </citation>
    <scope>NUCLEOTIDE SEQUENCE [LARGE SCALE GENOMIC DNA]</scope>
    <source>
        <strain evidence="8">DSM 14783 / JCM 11476 / NBRC 101012 / SSM1</strain>
    </source>
</reference>
<dbReference type="GO" id="GO:0003924">
    <property type="term" value="F:GTPase activity"/>
    <property type="evidence" value="ECO:0007669"/>
    <property type="project" value="InterPro"/>
</dbReference>
<dbReference type="AlphaFoldDB" id="D3P9Y4"/>
<dbReference type="CDD" id="cd03114">
    <property type="entry name" value="MMAA-like"/>
    <property type="match status" value="1"/>
</dbReference>
<evidence type="ECO:0000256" key="3">
    <source>
        <dbReference type="ARBA" id="ARBA00022801"/>
    </source>
</evidence>
<keyword evidence="5" id="KW-0143">Chaperone</keyword>
<dbReference type="OrthoDB" id="9778292at2"/>
<proteinExistence type="inferred from homology"/>
<keyword evidence="4" id="KW-0342">GTP-binding</keyword>
<evidence type="ECO:0000256" key="4">
    <source>
        <dbReference type="ARBA" id="ARBA00023134"/>
    </source>
</evidence>
<dbReference type="InterPro" id="IPR052040">
    <property type="entry name" value="GTPase/Isobutyryl-CoA_mutase"/>
</dbReference>
<dbReference type="EMBL" id="AP011529">
    <property type="protein sequence ID" value="BAI81524.1"/>
    <property type="molecule type" value="Genomic_DNA"/>
</dbReference>
<gene>
    <name evidence="7" type="ordered locus">DEFDS_2075</name>
</gene>
<dbReference type="InterPro" id="IPR003593">
    <property type="entry name" value="AAA+_ATPase"/>
</dbReference>
<dbReference type="SMART" id="SM00382">
    <property type="entry name" value="AAA"/>
    <property type="match status" value="1"/>
</dbReference>
<dbReference type="SUPFAM" id="SSF52540">
    <property type="entry name" value="P-loop containing nucleoside triphosphate hydrolases"/>
    <property type="match status" value="1"/>
</dbReference>
<keyword evidence="3" id="KW-0378">Hydrolase</keyword>
<dbReference type="GO" id="GO:0005525">
    <property type="term" value="F:GTP binding"/>
    <property type="evidence" value="ECO:0007669"/>
    <property type="project" value="UniProtKB-KW"/>
</dbReference>
<dbReference type="Proteomes" id="UP000001520">
    <property type="component" value="Chromosome"/>
</dbReference>
<evidence type="ECO:0000259" key="6">
    <source>
        <dbReference type="SMART" id="SM00382"/>
    </source>
</evidence>
<keyword evidence="2" id="KW-0547">Nucleotide-binding</keyword>
<dbReference type="STRING" id="639282.DEFDS_2075"/>
<keyword evidence="8" id="KW-1185">Reference proteome</keyword>